<organism evidence="5 6">
    <name type="scientific">Ophiocordyceps camponoti-floridani</name>
    <dbReference type="NCBI Taxonomy" id="2030778"/>
    <lineage>
        <taxon>Eukaryota</taxon>
        <taxon>Fungi</taxon>
        <taxon>Dikarya</taxon>
        <taxon>Ascomycota</taxon>
        <taxon>Pezizomycotina</taxon>
        <taxon>Sordariomycetes</taxon>
        <taxon>Hypocreomycetidae</taxon>
        <taxon>Hypocreales</taxon>
        <taxon>Ophiocordycipitaceae</taxon>
        <taxon>Ophiocordyceps</taxon>
    </lineage>
</organism>
<proteinExistence type="inferred from homology"/>
<name>A0A8H4VGV4_9HYPO</name>
<dbReference type="Proteomes" id="UP000562929">
    <property type="component" value="Unassembled WGS sequence"/>
</dbReference>
<dbReference type="Gene3D" id="1.10.630.10">
    <property type="entry name" value="Cytochrome P450"/>
    <property type="match status" value="1"/>
</dbReference>
<dbReference type="OrthoDB" id="1103324at2759"/>
<reference evidence="5 6" key="1">
    <citation type="journal article" date="2020" name="G3 (Bethesda)">
        <title>Genetic Underpinnings of Host Manipulation by Ophiocordyceps as Revealed by Comparative Transcriptomics.</title>
        <authorList>
            <person name="Will I."/>
            <person name="Das B."/>
            <person name="Trinh T."/>
            <person name="Brachmann A."/>
            <person name="Ohm R.A."/>
            <person name="de Bekker C."/>
        </authorList>
    </citation>
    <scope>NUCLEOTIDE SEQUENCE [LARGE SCALE GENOMIC DNA]</scope>
    <source>
        <strain evidence="5 6">EC05</strain>
    </source>
</reference>
<dbReference type="InterPro" id="IPR050364">
    <property type="entry name" value="Cytochrome_P450_fung"/>
</dbReference>
<accession>A0A8H4VGV4</accession>
<keyword evidence="6" id="KW-1185">Reference proteome</keyword>
<sequence>MVKYPIIVLNSARAAVDLLVKRGDKYSDRLRLVLYDFMGWNRTMSFMRHEARHRKRRRSITPAFKGVASGLLNRPAERDALPKQFASALIFCLGFGIDVKDKHDHMIHLASGSVHSLPHGGAFSGAPDKSLKLAADWKWAVLKLHDEPFEAYMKLQKKMWSLMHDMLEQ</sequence>
<evidence type="ECO:0000256" key="2">
    <source>
        <dbReference type="ARBA" id="ARBA00022723"/>
    </source>
</evidence>
<dbReference type="AlphaFoldDB" id="A0A8H4VGV4"/>
<keyword evidence="3" id="KW-0560">Oxidoreductase</keyword>
<dbReference type="GO" id="GO:0020037">
    <property type="term" value="F:heme binding"/>
    <property type="evidence" value="ECO:0007669"/>
    <property type="project" value="InterPro"/>
</dbReference>
<dbReference type="InterPro" id="IPR036396">
    <property type="entry name" value="Cyt_P450_sf"/>
</dbReference>
<protein>
    <submittedName>
        <fullName evidence="5">Cytochrome P450</fullName>
    </submittedName>
</protein>
<keyword evidence="2" id="KW-0479">Metal-binding</keyword>
<dbReference type="GO" id="GO:0004497">
    <property type="term" value="F:monooxygenase activity"/>
    <property type="evidence" value="ECO:0007669"/>
    <property type="project" value="InterPro"/>
</dbReference>
<comment type="similarity">
    <text evidence="1">Belongs to the cytochrome P450 family.</text>
</comment>
<evidence type="ECO:0000256" key="3">
    <source>
        <dbReference type="ARBA" id="ARBA00023002"/>
    </source>
</evidence>
<dbReference type="EMBL" id="JAACLJ010000001">
    <property type="protein sequence ID" value="KAF4595216.1"/>
    <property type="molecule type" value="Genomic_DNA"/>
</dbReference>
<evidence type="ECO:0000256" key="1">
    <source>
        <dbReference type="ARBA" id="ARBA00010617"/>
    </source>
</evidence>
<keyword evidence="4" id="KW-0408">Iron</keyword>
<dbReference type="PANTHER" id="PTHR46300:SF5">
    <property type="entry name" value="CYTOCHROME P450"/>
    <property type="match status" value="1"/>
</dbReference>
<evidence type="ECO:0000313" key="5">
    <source>
        <dbReference type="EMBL" id="KAF4595216.1"/>
    </source>
</evidence>
<dbReference type="GO" id="GO:0005506">
    <property type="term" value="F:iron ion binding"/>
    <property type="evidence" value="ECO:0007669"/>
    <property type="project" value="InterPro"/>
</dbReference>
<dbReference type="GO" id="GO:0016705">
    <property type="term" value="F:oxidoreductase activity, acting on paired donors, with incorporation or reduction of molecular oxygen"/>
    <property type="evidence" value="ECO:0007669"/>
    <property type="project" value="InterPro"/>
</dbReference>
<dbReference type="SUPFAM" id="SSF48264">
    <property type="entry name" value="Cytochrome P450"/>
    <property type="match status" value="1"/>
</dbReference>
<evidence type="ECO:0000256" key="4">
    <source>
        <dbReference type="ARBA" id="ARBA00023004"/>
    </source>
</evidence>
<dbReference type="PANTHER" id="PTHR46300">
    <property type="entry name" value="P450, PUTATIVE (EUROFUNG)-RELATED-RELATED"/>
    <property type="match status" value="1"/>
</dbReference>
<comment type="caution">
    <text evidence="5">The sequence shown here is derived from an EMBL/GenBank/DDBJ whole genome shotgun (WGS) entry which is preliminary data.</text>
</comment>
<evidence type="ECO:0000313" key="6">
    <source>
        <dbReference type="Proteomes" id="UP000562929"/>
    </source>
</evidence>
<gene>
    <name evidence="5" type="ORF">GQ602_000829</name>
</gene>